<dbReference type="Proteomes" id="UP000249799">
    <property type="component" value="Chromosome"/>
</dbReference>
<name>A0A2Z4FGZ7_9DELT</name>
<evidence type="ECO:0000313" key="2">
    <source>
        <dbReference type="Proteomes" id="UP000249799"/>
    </source>
</evidence>
<dbReference type="Gene3D" id="1.10.40.60">
    <property type="entry name" value="EpsJ-like"/>
    <property type="match status" value="1"/>
</dbReference>
<dbReference type="SUPFAM" id="SSF158544">
    <property type="entry name" value="GspK insert domain-like"/>
    <property type="match status" value="1"/>
</dbReference>
<evidence type="ECO:0000313" key="1">
    <source>
        <dbReference type="EMBL" id="AWV87886.1"/>
    </source>
</evidence>
<protein>
    <submittedName>
        <fullName evidence="1">Uncharacterized protein</fullName>
    </submittedName>
</protein>
<dbReference type="InterPro" id="IPR005628">
    <property type="entry name" value="GspK"/>
</dbReference>
<accession>A0A2Z4FGZ7</accession>
<dbReference type="KEGG" id="bsed:DN745_00505"/>
<dbReference type="GO" id="GO:0009306">
    <property type="term" value="P:protein secretion"/>
    <property type="evidence" value="ECO:0007669"/>
    <property type="project" value="InterPro"/>
</dbReference>
<dbReference type="InterPro" id="IPR038072">
    <property type="entry name" value="GspK_central_sf"/>
</dbReference>
<dbReference type="AlphaFoldDB" id="A0A2Z4FGZ7"/>
<sequence length="542" mass="60361">MKRDRKTNALAHATRRVIDAVDRPAGGLFRRTPGAASRPRGIALMLTLITVTVLSAAVVEFAYSTRVNLNLSVNSADKLRSYYLARSAVNLSQLLVSFQFALQSESTEAGRGQDSDEMAQLISRAVRRSNFQLYQYVPLLMQTFSSGKLQSPVGGVNLTEWGVEGFGEFAGDFTVEVIPEEGKVNLNQFAVEEVNEKDLQQLCSMVVDPAFDPIFEQKDKNGETLSRALVLSRIIDFIDLNTTAIELTSDCTIRGQGGDEMRPYESGDDQPKPRNAKLTHIAELYQVPGVTEAFMRTFAEQFTVYPVGRPNLNVATLPIFYSVLCRNVTIPPGMSQSGNVSAYSLCTQSPQVQLEVLYMAMALDGIREFFSDPMSVLMAYVGGTESSLLPSASKGQTVAFLSVSQLPLFINDLKQDPALMAQFLTYSPSYQQMVSENPQMLIDPINPQFPQWTIEYDRTGLMRSVSSQTPTIYRMKAVGNYGSSRTNIETVVDFGKTIRRLPDEKLLTEDIDDDEQVKDLKEALRELRETIPKGRVLYWSEK</sequence>
<dbReference type="PANTHER" id="PTHR38831">
    <property type="entry name" value="TYPE II SECRETION SYSTEM PROTEIN K"/>
    <property type="match status" value="1"/>
</dbReference>
<dbReference type="EMBL" id="CP030032">
    <property type="protein sequence ID" value="AWV87886.1"/>
    <property type="molecule type" value="Genomic_DNA"/>
</dbReference>
<reference evidence="1 2" key="1">
    <citation type="submission" date="2018-06" db="EMBL/GenBank/DDBJ databases">
        <title>Lujinxingia sediminis gen. nov. sp. nov., a new facultative anaerobic member of the class Deltaproteobacteria, and proposal of Lujinxingaceae fam. nov.</title>
        <authorList>
            <person name="Guo L.-Y."/>
            <person name="Li C.-M."/>
            <person name="Wang S."/>
            <person name="Du Z.-J."/>
        </authorList>
    </citation>
    <scope>NUCLEOTIDE SEQUENCE [LARGE SCALE GENOMIC DNA]</scope>
    <source>
        <strain evidence="1 2">FA350</strain>
    </source>
</reference>
<dbReference type="PANTHER" id="PTHR38831:SF1">
    <property type="entry name" value="TYPE II SECRETION SYSTEM PROTEIN K-RELATED"/>
    <property type="match status" value="1"/>
</dbReference>
<keyword evidence="2" id="KW-1185">Reference proteome</keyword>
<dbReference type="OrthoDB" id="5491068at2"/>
<dbReference type="RefSeq" id="WP_111331139.1">
    <property type="nucleotide sequence ID" value="NZ_CP030032.1"/>
</dbReference>
<proteinExistence type="predicted"/>
<gene>
    <name evidence="1" type="ORF">DN745_00505</name>
</gene>
<organism evidence="1 2">
    <name type="scientific">Bradymonas sediminis</name>
    <dbReference type="NCBI Taxonomy" id="1548548"/>
    <lineage>
        <taxon>Bacteria</taxon>
        <taxon>Deltaproteobacteria</taxon>
        <taxon>Bradymonadales</taxon>
        <taxon>Bradymonadaceae</taxon>
        <taxon>Bradymonas</taxon>
    </lineage>
</organism>
<dbReference type="GO" id="GO:0016020">
    <property type="term" value="C:membrane"/>
    <property type="evidence" value="ECO:0007669"/>
    <property type="project" value="InterPro"/>
</dbReference>